<feature type="compositionally biased region" description="Low complexity" evidence="1">
    <location>
        <begin position="194"/>
        <end position="222"/>
    </location>
</feature>
<feature type="region of interest" description="Disordered" evidence="1">
    <location>
        <begin position="1"/>
        <end position="84"/>
    </location>
</feature>
<reference evidence="3 4" key="1">
    <citation type="journal article" date="2019" name="Int. J. Syst. Evol. Microbiol.">
        <title>The Global Catalogue of Microorganisms (GCM) 10K type strain sequencing project: providing services to taxonomists for standard genome sequencing and annotation.</title>
        <authorList>
            <consortium name="The Broad Institute Genomics Platform"/>
            <consortium name="The Broad Institute Genome Sequencing Center for Infectious Disease"/>
            <person name="Wu L."/>
            <person name="Ma J."/>
        </authorList>
    </citation>
    <scope>NUCLEOTIDE SEQUENCE [LARGE SCALE GENOMIC DNA]</scope>
    <source>
        <strain evidence="3 4">JCM 8201</strain>
    </source>
</reference>
<dbReference type="EMBL" id="BAAATZ010000037">
    <property type="protein sequence ID" value="GAA2738159.1"/>
    <property type="molecule type" value="Genomic_DNA"/>
</dbReference>
<dbReference type="Proteomes" id="UP001501842">
    <property type="component" value="Unassembled WGS sequence"/>
</dbReference>
<proteinExistence type="predicted"/>
<keyword evidence="2" id="KW-0812">Transmembrane</keyword>
<organism evidence="3 4">
    <name type="scientific">Actinocorallia aurantiaca</name>
    <dbReference type="NCBI Taxonomy" id="46204"/>
    <lineage>
        <taxon>Bacteria</taxon>
        <taxon>Bacillati</taxon>
        <taxon>Actinomycetota</taxon>
        <taxon>Actinomycetes</taxon>
        <taxon>Streptosporangiales</taxon>
        <taxon>Thermomonosporaceae</taxon>
        <taxon>Actinocorallia</taxon>
    </lineage>
</organism>
<keyword evidence="2" id="KW-0472">Membrane</keyword>
<evidence type="ECO:0000313" key="3">
    <source>
        <dbReference type="EMBL" id="GAA2738159.1"/>
    </source>
</evidence>
<evidence type="ECO:0000313" key="4">
    <source>
        <dbReference type="Proteomes" id="UP001501842"/>
    </source>
</evidence>
<comment type="caution">
    <text evidence="3">The sequence shown here is derived from an EMBL/GenBank/DDBJ whole genome shotgun (WGS) entry which is preliminary data.</text>
</comment>
<feature type="compositionally biased region" description="Low complexity" evidence="1">
    <location>
        <begin position="1"/>
        <end position="15"/>
    </location>
</feature>
<feature type="compositionally biased region" description="Pro residues" evidence="1">
    <location>
        <begin position="223"/>
        <end position="232"/>
    </location>
</feature>
<keyword evidence="2" id="KW-1133">Transmembrane helix</keyword>
<keyword evidence="4" id="KW-1185">Reference proteome</keyword>
<feature type="transmembrane region" description="Helical" evidence="2">
    <location>
        <begin position="296"/>
        <end position="313"/>
    </location>
</feature>
<gene>
    <name evidence="3" type="ORF">GCM10010439_71100</name>
</gene>
<feature type="region of interest" description="Disordered" evidence="1">
    <location>
        <begin position="193"/>
        <end position="260"/>
    </location>
</feature>
<feature type="compositionally biased region" description="Pro residues" evidence="1">
    <location>
        <begin position="33"/>
        <end position="47"/>
    </location>
</feature>
<accession>A0ABN3UTE5</accession>
<feature type="compositionally biased region" description="Acidic residues" evidence="1">
    <location>
        <begin position="52"/>
        <end position="75"/>
    </location>
</feature>
<feature type="compositionally biased region" description="Polar residues" evidence="1">
    <location>
        <begin position="239"/>
        <end position="258"/>
    </location>
</feature>
<evidence type="ECO:0000256" key="2">
    <source>
        <dbReference type="SAM" id="Phobius"/>
    </source>
</evidence>
<name>A0ABN3UTE5_9ACTN</name>
<sequence>MTAVLVLAATALGAADPTDEPAASPSPSVESPSPSPSPSQTPSPSTPPGDDGTVDEPDDDTDGDTGADAPQDEPTETPAATPELYIVLSVPDPVVRPGDEVKATAHVYAAGAVAKAAKLKVTASDGAEVSPTCTLAAGTCSLGDVTSQGDFVPVTLSVPATAAPGPLRVTTSVSARSAAAKTVVHLLTIEKKSAPAPATSTPSTSTPDTTSPAPAAPSAEQPAQPPVPPGTTPPYSALPSDTSQATLPNGSSPESTDGQLPVVVDSSAQPLNPTQNVAAIRPGPADDADGLIRVQAVWLGMLLALFGALFVQLKRPVRGTHRRLTRGRFAR</sequence>
<protein>
    <submittedName>
        <fullName evidence="3">Uncharacterized protein</fullName>
    </submittedName>
</protein>
<evidence type="ECO:0000256" key="1">
    <source>
        <dbReference type="SAM" id="MobiDB-lite"/>
    </source>
</evidence>